<comment type="caution">
    <text evidence="1">The sequence shown here is derived from an EMBL/GenBank/DDBJ whole genome shotgun (WGS) entry which is preliminary data.</text>
</comment>
<evidence type="ECO:0000313" key="2">
    <source>
        <dbReference type="Proteomes" id="UP001243375"/>
    </source>
</evidence>
<evidence type="ECO:0000313" key="1">
    <source>
        <dbReference type="EMBL" id="KAJ9125152.1"/>
    </source>
</evidence>
<proteinExistence type="predicted"/>
<dbReference type="Proteomes" id="UP001243375">
    <property type="component" value="Unassembled WGS sequence"/>
</dbReference>
<accession>A0ACC2XME4</accession>
<gene>
    <name evidence="1" type="ORF">QFC22_000106</name>
</gene>
<keyword evidence="2" id="KW-1185">Reference proteome</keyword>
<sequence>MDRWIEETGSIKRHATSSSSHEDSSVKKEQELYLLDLAAGSGEATVCLQEWHDIRSGKVTISRQTMPSSNTGITSPATAHPPSVQSSALPNPLAALHASPGPLNFQSRPAFIPPSRRAAATPTVKTSNSGGLPGLQKSAGQIPELRITATDPFTVPAYEERTLSTCLPLSFQDVAEGKLPLPMEDSQRKYDLAICSFALHLVGDHSDMFSLLDELSRQAKWLVVLAPHKKPEIKEGWGWIRWDISTWQDGRSKLYSGEDHVDDEDATDEQPHGGSTGQIYRNGGLEIVIDRVRCRLYKSTAAAA</sequence>
<dbReference type="EMBL" id="JASBWU010000001">
    <property type="protein sequence ID" value="KAJ9125152.1"/>
    <property type="molecule type" value="Genomic_DNA"/>
</dbReference>
<name>A0ACC2XME4_9TREE</name>
<protein>
    <submittedName>
        <fullName evidence="1">Uncharacterized protein</fullName>
    </submittedName>
</protein>
<organism evidence="1 2">
    <name type="scientific">Naganishia vaughanmartiniae</name>
    <dbReference type="NCBI Taxonomy" id="1424756"/>
    <lineage>
        <taxon>Eukaryota</taxon>
        <taxon>Fungi</taxon>
        <taxon>Dikarya</taxon>
        <taxon>Basidiomycota</taxon>
        <taxon>Agaricomycotina</taxon>
        <taxon>Tremellomycetes</taxon>
        <taxon>Filobasidiales</taxon>
        <taxon>Filobasidiaceae</taxon>
        <taxon>Naganishia</taxon>
    </lineage>
</organism>
<reference evidence="1" key="1">
    <citation type="submission" date="2023-04" db="EMBL/GenBank/DDBJ databases">
        <title>Draft Genome sequencing of Naganishia species isolated from polar environments using Oxford Nanopore Technology.</title>
        <authorList>
            <person name="Leo P."/>
            <person name="Venkateswaran K."/>
        </authorList>
    </citation>
    <scope>NUCLEOTIDE SEQUENCE</scope>
    <source>
        <strain evidence="1">MNA-CCFEE 5425</strain>
    </source>
</reference>